<proteinExistence type="predicted"/>
<organism evidence="2 3">
    <name type="scientific">Aspergillus coremiiformis</name>
    <dbReference type="NCBI Taxonomy" id="138285"/>
    <lineage>
        <taxon>Eukaryota</taxon>
        <taxon>Fungi</taxon>
        <taxon>Dikarya</taxon>
        <taxon>Ascomycota</taxon>
        <taxon>Pezizomycotina</taxon>
        <taxon>Eurotiomycetes</taxon>
        <taxon>Eurotiomycetidae</taxon>
        <taxon>Eurotiales</taxon>
        <taxon>Aspergillaceae</taxon>
        <taxon>Aspergillus</taxon>
        <taxon>Aspergillus subgen. Circumdati</taxon>
    </lineage>
</organism>
<feature type="compositionally biased region" description="Polar residues" evidence="1">
    <location>
        <begin position="1"/>
        <end position="21"/>
    </location>
</feature>
<reference evidence="3" key="1">
    <citation type="submission" date="2019-04" db="EMBL/GenBank/DDBJ databases">
        <title>Friends and foes A comparative genomics studyof 23 Aspergillus species from section Flavi.</title>
        <authorList>
            <consortium name="DOE Joint Genome Institute"/>
            <person name="Kjaerbolling I."/>
            <person name="Vesth T."/>
            <person name="Frisvad J.C."/>
            <person name="Nybo J.L."/>
            <person name="Theobald S."/>
            <person name="Kildgaard S."/>
            <person name="Isbrandt T."/>
            <person name="Kuo A."/>
            <person name="Sato A."/>
            <person name="Lyhne E.K."/>
            <person name="Kogle M.E."/>
            <person name="Wiebenga A."/>
            <person name="Kun R.S."/>
            <person name="Lubbers R.J."/>
            <person name="Makela M.R."/>
            <person name="Barry K."/>
            <person name="Chovatia M."/>
            <person name="Clum A."/>
            <person name="Daum C."/>
            <person name="Haridas S."/>
            <person name="He G."/>
            <person name="LaButti K."/>
            <person name="Lipzen A."/>
            <person name="Mondo S."/>
            <person name="Riley R."/>
            <person name="Salamov A."/>
            <person name="Simmons B.A."/>
            <person name="Magnuson J.K."/>
            <person name="Henrissat B."/>
            <person name="Mortensen U.H."/>
            <person name="Larsen T.O."/>
            <person name="Devries R.P."/>
            <person name="Grigoriev I.V."/>
            <person name="Machida M."/>
            <person name="Baker S.E."/>
            <person name="Andersen M.R."/>
        </authorList>
    </citation>
    <scope>NUCLEOTIDE SEQUENCE [LARGE SCALE GENOMIC DNA]</scope>
    <source>
        <strain evidence="3">CBS 553.77</strain>
    </source>
</reference>
<dbReference type="Proteomes" id="UP000327118">
    <property type="component" value="Unassembled WGS sequence"/>
</dbReference>
<sequence length="689" mass="77004">MEEPNNASHSTEFTASPQEQSDLCLYIQADEQPSTVGTADHPHPFLDHDETSSTHGDTHALAQDCGYNSSASSTERSSSESLGGDLDYEELRGVSSRTSSRSSISSIPTSALDNSIDGIKLAVVRRSHQDMLSHPWDDQNNNAHGVMEDPMGFLPTVRKQHAAFRKTSSVRAMQMHTEDEGDGEYLTPPKRRGAHRMSDGSSPIKRSPYYSPTGIVAKHKIKREYPLVLLHCNLLPPSLPIPRLANYPDQKILREVLPPEYWSRWKLLEEKIGSVVLRERGVLISHPEDMYDLLEERLLESLELQRPRFDHGHFLGHENDTDRDDQAMIEESGTDDEQGEQCPDCGGHVVRYNDAGRKWEIRVFAANGLMRAGAWAAAWKEMEKVDVEVGLWLPSEVRRELEKRLLEGEMSHAGNRSPVPQMQEPVNGIASKAHNDPSHLQCLTFTNDAPKLLTIQKAERPSLPPAQKRTIPHEYLKPDRPNYPQIPVAEIELQTLLVNYIRVLASDRRNVAIAFLSVLVFFFAVNTRSTATISHLEPFPSDMLETVPRPTMSLTQSSSVVREKPTGSMKESLETSEVRVATVSPAHQYPSPVPSQSITFHNTNLEYSEVSEVDLAKPGIPRHEPPPEKKATEVVAEQGSTSTWPIKPTFHSAMLEPRPYPIEWTEEVDPVVEISKNGGGEESTAVLVI</sequence>
<dbReference type="OrthoDB" id="5369448at2759"/>
<evidence type="ECO:0000313" key="2">
    <source>
        <dbReference type="EMBL" id="KAE8353356.1"/>
    </source>
</evidence>
<evidence type="ECO:0000256" key="1">
    <source>
        <dbReference type="SAM" id="MobiDB-lite"/>
    </source>
</evidence>
<keyword evidence="3" id="KW-1185">Reference proteome</keyword>
<gene>
    <name evidence="2" type="ORF">BDV28DRAFT_133325</name>
</gene>
<feature type="region of interest" description="Disordered" evidence="1">
    <location>
        <begin position="551"/>
        <end position="574"/>
    </location>
</feature>
<protein>
    <recommendedName>
        <fullName evidence="4">Flavoprotein oxygenase</fullName>
    </recommendedName>
</protein>
<evidence type="ECO:0008006" key="4">
    <source>
        <dbReference type="Google" id="ProtNLM"/>
    </source>
</evidence>
<feature type="compositionally biased region" description="Basic and acidic residues" evidence="1">
    <location>
        <begin position="561"/>
        <end position="574"/>
    </location>
</feature>
<accession>A0A5N6Z914</accession>
<dbReference type="EMBL" id="ML739100">
    <property type="protein sequence ID" value="KAE8353356.1"/>
    <property type="molecule type" value="Genomic_DNA"/>
</dbReference>
<feature type="compositionally biased region" description="Low complexity" evidence="1">
    <location>
        <begin position="69"/>
        <end position="81"/>
    </location>
</feature>
<evidence type="ECO:0000313" key="3">
    <source>
        <dbReference type="Proteomes" id="UP000327118"/>
    </source>
</evidence>
<feature type="compositionally biased region" description="Low complexity" evidence="1">
    <location>
        <begin position="95"/>
        <end position="110"/>
    </location>
</feature>
<dbReference type="AlphaFoldDB" id="A0A5N6Z914"/>
<name>A0A5N6Z914_9EURO</name>
<feature type="region of interest" description="Disordered" evidence="1">
    <location>
        <begin position="177"/>
        <end position="205"/>
    </location>
</feature>
<feature type="region of interest" description="Disordered" evidence="1">
    <location>
        <begin position="1"/>
        <end position="111"/>
    </location>
</feature>
<feature type="compositionally biased region" description="Basic and acidic residues" evidence="1">
    <location>
        <begin position="40"/>
        <end position="58"/>
    </location>
</feature>